<keyword evidence="2" id="KW-1185">Reference proteome</keyword>
<evidence type="ECO:0000313" key="1">
    <source>
        <dbReference type="EMBL" id="CAE8626963.1"/>
    </source>
</evidence>
<proteinExistence type="predicted"/>
<dbReference type="Proteomes" id="UP000654075">
    <property type="component" value="Unassembled WGS sequence"/>
</dbReference>
<gene>
    <name evidence="1" type="ORF">PGLA1383_LOCUS43838</name>
</gene>
<sequence length="174" mass="19106">VARSTTVAELKARFEPEAPKRLLFDGRVLGNEENLQEMPEDVQMNVGYVTAVEEAVNGSWFGTHHAPAQMDEELGREAGTIQVPRGPCRIGFRLKRLQHLNFDTDVVVRVNGTEVKRVSLVQTLGPVGEWVFFQVAEWSEGGTLEVAMEGADCQDQGQGSKSGLLVDRLVAEAV</sequence>
<comment type="caution">
    <text evidence="1">The sequence shown here is derived from an EMBL/GenBank/DDBJ whole genome shotgun (WGS) entry which is preliminary data.</text>
</comment>
<organism evidence="1 2">
    <name type="scientific">Polarella glacialis</name>
    <name type="common">Dinoflagellate</name>
    <dbReference type="NCBI Taxonomy" id="89957"/>
    <lineage>
        <taxon>Eukaryota</taxon>
        <taxon>Sar</taxon>
        <taxon>Alveolata</taxon>
        <taxon>Dinophyceae</taxon>
        <taxon>Suessiales</taxon>
        <taxon>Suessiaceae</taxon>
        <taxon>Polarella</taxon>
    </lineage>
</organism>
<protein>
    <recommendedName>
        <fullName evidence="3">Ubiquitin-like domain-containing protein</fullName>
    </recommendedName>
</protein>
<accession>A0A813GNT9</accession>
<dbReference type="CDD" id="cd17039">
    <property type="entry name" value="Ubl_ubiquitin_like"/>
    <property type="match status" value="1"/>
</dbReference>
<dbReference type="AlphaFoldDB" id="A0A813GNT9"/>
<evidence type="ECO:0000313" key="2">
    <source>
        <dbReference type="Proteomes" id="UP000654075"/>
    </source>
</evidence>
<evidence type="ECO:0008006" key="3">
    <source>
        <dbReference type="Google" id="ProtNLM"/>
    </source>
</evidence>
<feature type="non-terminal residue" evidence="1">
    <location>
        <position position="1"/>
    </location>
</feature>
<reference evidence="1" key="1">
    <citation type="submission" date="2021-02" db="EMBL/GenBank/DDBJ databases">
        <authorList>
            <person name="Dougan E. K."/>
            <person name="Rhodes N."/>
            <person name="Thang M."/>
            <person name="Chan C."/>
        </authorList>
    </citation>
    <scope>NUCLEOTIDE SEQUENCE</scope>
</reference>
<dbReference type="EMBL" id="CAJNNV010029081">
    <property type="protein sequence ID" value="CAE8626963.1"/>
    <property type="molecule type" value="Genomic_DNA"/>
</dbReference>
<name>A0A813GNT9_POLGL</name>